<dbReference type="EMBL" id="CM037620">
    <property type="protein sequence ID" value="KAH7995727.1"/>
    <property type="molecule type" value="Genomic_DNA"/>
</dbReference>
<keyword evidence="2" id="KW-1185">Reference proteome</keyword>
<protein>
    <submittedName>
        <fullName evidence="1">Uncharacterized protein</fullName>
    </submittedName>
</protein>
<gene>
    <name evidence="1" type="ORF">K3G42_027886</name>
</gene>
<accession>A0ACB8ESH4</accession>
<name>A0ACB8ESH4_9SAUR</name>
<proteinExistence type="predicted"/>
<sequence length="401" mass="44488">MVMSILIQMNMVECLGIAPNHSNVRSRGVLTYKQPLVRRDKRNEPCRPGYYRHPNRTHCCILCHEGTYVSQHCVSEDKTPACTPCPENSFMNSANSAGSCRGCQFCRSSFKQVVSTECSSTHDTVCGCPRNHYRTDDSSEFFCKPCSTCPNGTVVKPCSTHSDTVCRCLKGFFPQTKDNICSLCSSCQEGECKEQCEDTKPSISSPNSSHMNLILGCVVAGLAAVVVFLVAKSLVKQPLRKKLLSAFSVCPPRQLSSPADPQLPQPEVQVTGVLQVSSQEDKLLLSAAVPVEPNPQGPPDCIQAARERQVPDCPAVLYAVVDHVPFFQWKEFVRRLGLSDNDIGRIQVEEWNMRDAQYKMLRFWRLQLGQHATVERMSSVLKEMELSGCSEAIQDVLSTQA</sequence>
<dbReference type="Proteomes" id="UP000827872">
    <property type="component" value="Linkage Group LG07"/>
</dbReference>
<comment type="caution">
    <text evidence="1">The sequence shown here is derived from an EMBL/GenBank/DDBJ whole genome shotgun (WGS) entry which is preliminary data.</text>
</comment>
<reference evidence="1" key="1">
    <citation type="submission" date="2021-08" db="EMBL/GenBank/DDBJ databases">
        <title>The first chromosome-level gecko genome reveals the dynamic sex chromosomes of Neotropical dwarf geckos (Sphaerodactylidae: Sphaerodactylus).</title>
        <authorList>
            <person name="Pinto B.J."/>
            <person name="Keating S.E."/>
            <person name="Gamble T."/>
        </authorList>
    </citation>
    <scope>NUCLEOTIDE SEQUENCE</scope>
    <source>
        <strain evidence="1">TG3544</strain>
    </source>
</reference>
<evidence type="ECO:0000313" key="2">
    <source>
        <dbReference type="Proteomes" id="UP000827872"/>
    </source>
</evidence>
<organism evidence="1 2">
    <name type="scientific">Sphaerodactylus townsendi</name>
    <dbReference type="NCBI Taxonomy" id="933632"/>
    <lineage>
        <taxon>Eukaryota</taxon>
        <taxon>Metazoa</taxon>
        <taxon>Chordata</taxon>
        <taxon>Craniata</taxon>
        <taxon>Vertebrata</taxon>
        <taxon>Euteleostomi</taxon>
        <taxon>Lepidosauria</taxon>
        <taxon>Squamata</taxon>
        <taxon>Bifurcata</taxon>
        <taxon>Gekkota</taxon>
        <taxon>Sphaerodactylidae</taxon>
        <taxon>Sphaerodactylus</taxon>
    </lineage>
</organism>
<evidence type="ECO:0000313" key="1">
    <source>
        <dbReference type="EMBL" id="KAH7995727.1"/>
    </source>
</evidence>